<accession>A0A0P1ADP4</accession>
<dbReference type="RefSeq" id="XP_024575513.1">
    <property type="nucleotide sequence ID" value="XM_024724658.1"/>
</dbReference>
<reference evidence="2" key="1">
    <citation type="submission" date="2014-09" db="EMBL/GenBank/DDBJ databases">
        <authorList>
            <person name="Sharma Rahul"/>
            <person name="Thines Marco"/>
        </authorList>
    </citation>
    <scope>NUCLEOTIDE SEQUENCE [LARGE SCALE GENOMIC DNA]</scope>
</reference>
<evidence type="ECO:0000313" key="1">
    <source>
        <dbReference type="EMBL" id="CEG39144.1"/>
    </source>
</evidence>
<dbReference type="GeneID" id="36404255"/>
<protein>
    <submittedName>
        <fullName evidence="1">Uncharacterized protein</fullName>
    </submittedName>
</protein>
<sequence length="113" mass="12906">MTRNSHPCIQREKDAAAASIPVGQRPLPNETMIVVEEFVHDFKMDEVELELDTCVQKPLALEYGPLAGLELADYNALQPFQETPPRSVQESTKVDGLLLKQCKQWYFCRFVPR</sequence>
<evidence type="ECO:0000313" key="2">
    <source>
        <dbReference type="Proteomes" id="UP000054928"/>
    </source>
</evidence>
<organism evidence="1 2">
    <name type="scientific">Plasmopara halstedii</name>
    <name type="common">Downy mildew of sunflower</name>
    <dbReference type="NCBI Taxonomy" id="4781"/>
    <lineage>
        <taxon>Eukaryota</taxon>
        <taxon>Sar</taxon>
        <taxon>Stramenopiles</taxon>
        <taxon>Oomycota</taxon>
        <taxon>Peronosporomycetes</taxon>
        <taxon>Peronosporales</taxon>
        <taxon>Peronosporaceae</taxon>
        <taxon>Plasmopara</taxon>
    </lineage>
</organism>
<dbReference type="EMBL" id="CCYD01000349">
    <property type="protein sequence ID" value="CEG39144.1"/>
    <property type="molecule type" value="Genomic_DNA"/>
</dbReference>
<proteinExistence type="predicted"/>
<name>A0A0P1ADP4_PLAHL</name>
<dbReference type="Proteomes" id="UP000054928">
    <property type="component" value="Unassembled WGS sequence"/>
</dbReference>
<dbReference type="AlphaFoldDB" id="A0A0P1ADP4"/>
<keyword evidence="2" id="KW-1185">Reference proteome</keyword>